<reference evidence="1" key="1">
    <citation type="journal article" date="2014" name="Int. J. Syst. Evol. Microbiol.">
        <title>Complete genome sequence of Corynebacterium casei LMG S-19264T (=DSM 44701T), isolated from a smear-ripened cheese.</title>
        <authorList>
            <consortium name="US DOE Joint Genome Institute (JGI-PGF)"/>
            <person name="Walter F."/>
            <person name="Albersmeier A."/>
            <person name="Kalinowski J."/>
            <person name="Ruckert C."/>
        </authorList>
    </citation>
    <scope>NUCLEOTIDE SEQUENCE</scope>
    <source>
        <strain evidence="1">JCM 3172</strain>
    </source>
</reference>
<comment type="caution">
    <text evidence="1">The sequence shown here is derived from an EMBL/GenBank/DDBJ whole genome shotgun (WGS) entry which is preliminary data.</text>
</comment>
<evidence type="ECO:0000313" key="1">
    <source>
        <dbReference type="EMBL" id="GGT62811.1"/>
    </source>
</evidence>
<proteinExistence type="predicted"/>
<evidence type="ECO:0000313" key="2">
    <source>
        <dbReference type="Proteomes" id="UP000619486"/>
    </source>
</evidence>
<organism evidence="1 2">
    <name type="scientific">Streptomyces purpureus</name>
    <dbReference type="NCBI Taxonomy" id="1951"/>
    <lineage>
        <taxon>Bacteria</taxon>
        <taxon>Bacillati</taxon>
        <taxon>Actinomycetota</taxon>
        <taxon>Actinomycetes</taxon>
        <taxon>Kitasatosporales</taxon>
        <taxon>Streptomycetaceae</taxon>
        <taxon>Streptomyces</taxon>
    </lineage>
</organism>
<dbReference type="EMBL" id="BMQQ01000042">
    <property type="protein sequence ID" value="GGT62811.1"/>
    <property type="molecule type" value="Genomic_DNA"/>
</dbReference>
<dbReference type="AlphaFoldDB" id="A0A918HGV8"/>
<sequence>MARPFEAAARTECPLACSSRKIICQTGLAAYFAHTDASEPRLYSYYGGQDIGRLHMLWDHSRAVMP</sequence>
<name>A0A918HGV8_9ACTN</name>
<protein>
    <submittedName>
        <fullName evidence="1">Uncharacterized protein</fullName>
    </submittedName>
</protein>
<accession>A0A918HGV8</accession>
<keyword evidence="2" id="KW-1185">Reference proteome</keyword>
<reference evidence="1" key="2">
    <citation type="submission" date="2020-09" db="EMBL/GenBank/DDBJ databases">
        <authorList>
            <person name="Sun Q."/>
            <person name="Ohkuma M."/>
        </authorList>
    </citation>
    <scope>NUCLEOTIDE SEQUENCE</scope>
    <source>
        <strain evidence="1">JCM 3172</strain>
    </source>
</reference>
<gene>
    <name evidence="1" type="ORF">GCM10014713_65240</name>
</gene>
<dbReference type="Proteomes" id="UP000619486">
    <property type="component" value="Unassembled WGS sequence"/>
</dbReference>